<protein>
    <recommendedName>
        <fullName evidence="3">RRM domain-containing protein</fullName>
    </recommendedName>
</protein>
<sequence>MRKNRDQRKYCRSWRGGTEVKKLLIPLNLPRFKSVKLKLLAQCQPTNPGIQNYRSILSIFQVFQCSPDDMHLVMAPTAPAPVPPPPPLMLPQRPTFVPNIPTLVPMSAPMFWPYPSPPVSPNMVIPGQVNQLVVYGIGPNVGLPDIIAHFQTPDVVVENVMFTRVAQGNIPGEAVVTIRSRTPSDPPVVAIDPQFLQKVPIDAQFVPGAVPMTLPQALPPQPIYTLIQS</sequence>
<dbReference type="OrthoDB" id="431068at2759"/>
<evidence type="ECO:0000313" key="1">
    <source>
        <dbReference type="EMBL" id="EYC45367.1"/>
    </source>
</evidence>
<proteinExistence type="predicted"/>
<dbReference type="AlphaFoldDB" id="A0A016X1G5"/>
<dbReference type="Proteomes" id="UP000024635">
    <property type="component" value="Unassembled WGS sequence"/>
</dbReference>
<comment type="caution">
    <text evidence="1">The sequence shown here is derived from an EMBL/GenBank/DDBJ whole genome shotgun (WGS) entry which is preliminary data.</text>
</comment>
<name>A0A016X1G5_9BILA</name>
<keyword evidence="2" id="KW-1185">Reference proteome</keyword>
<organism evidence="1 2">
    <name type="scientific">Ancylostoma ceylanicum</name>
    <dbReference type="NCBI Taxonomy" id="53326"/>
    <lineage>
        <taxon>Eukaryota</taxon>
        <taxon>Metazoa</taxon>
        <taxon>Ecdysozoa</taxon>
        <taxon>Nematoda</taxon>
        <taxon>Chromadorea</taxon>
        <taxon>Rhabditida</taxon>
        <taxon>Rhabditina</taxon>
        <taxon>Rhabditomorpha</taxon>
        <taxon>Strongyloidea</taxon>
        <taxon>Ancylostomatidae</taxon>
        <taxon>Ancylostomatinae</taxon>
        <taxon>Ancylostoma</taxon>
    </lineage>
</organism>
<reference evidence="2" key="1">
    <citation type="journal article" date="2015" name="Nat. Genet.">
        <title>The genome and transcriptome of the zoonotic hookworm Ancylostoma ceylanicum identify infection-specific gene families.</title>
        <authorList>
            <person name="Schwarz E.M."/>
            <person name="Hu Y."/>
            <person name="Antoshechkin I."/>
            <person name="Miller M.M."/>
            <person name="Sternberg P.W."/>
            <person name="Aroian R.V."/>
        </authorList>
    </citation>
    <scope>NUCLEOTIDE SEQUENCE</scope>
    <source>
        <strain evidence="2">HY135</strain>
    </source>
</reference>
<dbReference type="EMBL" id="JARK01000031">
    <property type="protein sequence ID" value="EYC45367.1"/>
    <property type="molecule type" value="Genomic_DNA"/>
</dbReference>
<evidence type="ECO:0000313" key="2">
    <source>
        <dbReference type="Proteomes" id="UP000024635"/>
    </source>
</evidence>
<evidence type="ECO:0008006" key="3">
    <source>
        <dbReference type="Google" id="ProtNLM"/>
    </source>
</evidence>
<gene>
    <name evidence="1" type="primary">Acey_s0431.g1337</name>
    <name evidence="1" type="synonym">Acey-sym-2</name>
    <name evidence="1" type="ORF">Y032_0431g1337</name>
</gene>
<accession>A0A016X1G5</accession>